<organism evidence="1 2">
    <name type="scientific">Ligaoa zhengdingensis</name>
    <dbReference type="NCBI Taxonomy" id="2763658"/>
    <lineage>
        <taxon>Bacteria</taxon>
        <taxon>Bacillati</taxon>
        <taxon>Bacillota</taxon>
        <taxon>Clostridia</taxon>
        <taxon>Eubacteriales</taxon>
        <taxon>Oscillospiraceae</taxon>
        <taxon>Ligaoa</taxon>
    </lineage>
</organism>
<accession>A0A926I0C3</accession>
<dbReference type="EMBL" id="JACRST010000010">
    <property type="protein sequence ID" value="MBC8546842.1"/>
    <property type="molecule type" value="Genomic_DNA"/>
</dbReference>
<name>A0A926I0C3_9FIRM</name>
<dbReference type="Proteomes" id="UP000653127">
    <property type="component" value="Unassembled WGS sequence"/>
</dbReference>
<evidence type="ECO:0000313" key="1">
    <source>
        <dbReference type="EMBL" id="MBC8546842.1"/>
    </source>
</evidence>
<keyword evidence="2" id="KW-1185">Reference proteome</keyword>
<comment type="caution">
    <text evidence="1">The sequence shown here is derived from an EMBL/GenBank/DDBJ whole genome shotgun (WGS) entry which is preliminary data.</text>
</comment>
<reference evidence="1" key="1">
    <citation type="submission" date="2020-08" db="EMBL/GenBank/DDBJ databases">
        <title>Genome public.</title>
        <authorList>
            <person name="Liu C."/>
            <person name="Sun Q."/>
        </authorList>
    </citation>
    <scope>NUCLEOTIDE SEQUENCE</scope>
    <source>
        <strain evidence="1">NSJ-31</strain>
    </source>
</reference>
<sequence>MATEFKRFTITIPQDVKLDLDVAKEQIYKKDTQSQMMRDLIARGLDALKTEKEAKGNSQGKIA</sequence>
<proteinExistence type="predicted"/>
<evidence type="ECO:0000313" key="2">
    <source>
        <dbReference type="Proteomes" id="UP000653127"/>
    </source>
</evidence>
<dbReference type="RefSeq" id="WP_249282917.1">
    <property type="nucleotide sequence ID" value="NZ_JACRST010000010.1"/>
</dbReference>
<dbReference type="AlphaFoldDB" id="A0A926I0C3"/>
<gene>
    <name evidence="1" type="ORF">H8711_07835</name>
</gene>
<protein>
    <submittedName>
        <fullName evidence="1">Uncharacterized protein</fullName>
    </submittedName>
</protein>